<comment type="caution">
    <text evidence="3">The sequence shown here is derived from an EMBL/GenBank/DDBJ whole genome shotgun (WGS) entry which is preliminary data.</text>
</comment>
<dbReference type="Pfam" id="PF07727">
    <property type="entry name" value="RVT_2"/>
    <property type="match status" value="1"/>
</dbReference>
<feature type="domain" description="Reverse transcriptase Ty1/copia-type" evidence="2">
    <location>
        <begin position="33"/>
        <end position="123"/>
    </location>
</feature>
<dbReference type="PANTHER" id="PTHR11439:SF467">
    <property type="entry name" value="INTEGRASE CATALYTIC DOMAIN-CONTAINING PROTEIN"/>
    <property type="match status" value="1"/>
</dbReference>
<dbReference type="CDD" id="cd09272">
    <property type="entry name" value="RNase_HI_RT_Ty1"/>
    <property type="match status" value="1"/>
</dbReference>
<dbReference type="EMBL" id="QXFT01000472">
    <property type="protein sequence ID" value="KAE9342989.1"/>
    <property type="molecule type" value="Genomic_DNA"/>
</dbReference>
<evidence type="ECO:0000259" key="2">
    <source>
        <dbReference type="Pfam" id="PF07727"/>
    </source>
</evidence>
<evidence type="ECO:0000313" key="4">
    <source>
        <dbReference type="Proteomes" id="UP000434957"/>
    </source>
</evidence>
<evidence type="ECO:0000313" key="3">
    <source>
        <dbReference type="EMBL" id="KAE9342989.1"/>
    </source>
</evidence>
<proteinExistence type="predicted"/>
<dbReference type="InterPro" id="IPR013103">
    <property type="entry name" value="RVT_2"/>
</dbReference>
<name>A0A6A4FGZ6_9STRA</name>
<keyword evidence="4" id="KW-1185">Reference proteome</keyword>
<evidence type="ECO:0000256" key="1">
    <source>
        <dbReference type="SAM" id="MobiDB-lite"/>
    </source>
</evidence>
<reference evidence="3 4" key="1">
    <citation type="submission" date="2018-08" db="EMBL/GenBank/DDBJ databases">
        <title>Genomic investigation of the strawberry pathogen Phytophthora fragariae indicates pathogenicity is determined by transcriptional variation in three key races.</title>
        <authorList>
            <person name="Adams T.M."/>
            <person name="Armitage A.D."/>
            <person name="Sobczyk M.K."/>
            <person name="Bates H.J."/>
            <person name="Dunwell J.M."/>
            <person name="Nellist C.F."/>
            <person name="Harrison R.J."/>
        </authorList>
    </citation>
    <scope>NUCLEOTIDE SEQUENCE [LARGE SCALE GENOMIC DNA]</scope>
    <source>
        <strain evidence="3 4">SCRP333</strain>
    </source>
</reference>
<sequence length="373" mass="41593">MVEPDTMNEAIYGENSEQWKKAADEEYDALVLNNTWELVPRKKGIKVLKNRWIFRIKYLANGEVERYKARLVIKGFMQQYGVDYIEIYSPVVRLESLRNLLTLGAVWNYEIHQMDVTTAFLNEAEYMALSLLVQEVVHLRQMLKDLRVQQQLLSQVFVDNESAKKLACNPVFHSRTKHIVGLKQIEVLRVPGGDNVADAFTKSLLRPTFEKHRATMGLLPKAEFGNHDNVQEDDGDDALDLGSNSSSADGDSATADDAYDALGPTAECDRPRPGQDRRAGHRPGRAKTSGSCCTGHRCKRVGLRHRAIEAAAIARLVTSLPTTPAPPTRRRSAPQPTGLASGGRQATPRDSEPRQPPPLRWTWMEAGALAATI</sequence>
<dbReference type="Proteomes" id="UP000434957">
    <property type="component" value="Unassembled WGS sequence"/>
</dbReference>
<feature type="region of interest" description="Disordered" evidence="1">
    <location>
        <begin position="319"/>
        <end position="360"/>
    </location>
</feature>
<dbReference type="PANTHER" id="PTHR11439">
    <property type="entry name" value="GAG-POL-RELATED RETROTRANSPOSON"/>
    <property type="match status" value="1"/>
</dbReference>
<dbReference type="AlphaFoldDB" id="A0A6A4FGZ6"/>
<organism evidence="3 4">
    <name type="scientific">Phytophthora rubi</name>
    <dbReference type="NCBI Taxonomy" id="129364"/>
    <lineage>
        <taxon>Eukaryota</taxon>
        <taxon>Sar</taxon>
        <taxon>Stramenopiles</taxon>
        <taxon>Oomycota</taxon>
        <taxon>Peronosporomycetes</taxon>
        <taxon>Peronosporales</taxon>
        <taxon>Peronosporaceae</taxon>
        <taxon>Phytophthora</taxon>
    </lineage>
</organism>
<feature type="compositionally biased region" description="Low complexity" evidence="1">
    <location>
        <begin position="240"/>
        <end position="262"/>
    </location>
</feature>
<gene>
    <name evidence="3" type="ORF">PR003_g9196</name>
</gene>
<feature type="region of interest" description="Disordered" evidence="1">
    <location>
        <begin position="223"/>
        <end position="294"/>
    </location>
</feature>
<accession>A0A6A4FGZ6</accession>
<protein>
    <recommendedName>
        <fullName evidence="2">Reverse transcriptase Ty1/copia-type domain-containing protein</fullName>
    </recommendedName>
</protein>
<feature type="compositionally biased region" description="Basic and acidic residues" evidence="1">
    <location>
        <begin position="267"/>
        <end position="278"/>
    </location>
</feature>